<evidence type="ECO:0000256" key="1">
    <source>
        <dbReference type="ARBA" id="ARBA00022741"/>
    </source>
</evidence>
<reference evidence="6 7" key="1">
    <citation type="submission" date="2020-08" db="EMBL/GenBank/DDBJ databases">
        <title>Hymenobacter sp.</title>
        <authorList>
            <person name="Kim M.K."/>
        </authorList>
    </citation>
    <scope>NUCLEOTIDE SEQUENCE [LARGE SCALE GENOMIC DNA]</scope>
    <source>
        <strain evidence="6 7">BT507</strain>
    </source>
</reference>
<proteinExistence type="predicted"/>
<dbReference type="PANTHER" id="PTHR11070:SF30">
    <property type="entry name" value="F-BOX DNA HELICASE 1"/>
    <property type="match status" value="1"/>
</dbReference>
<dbReference type="RefSeq" id="WP_187321411.1">
    <property type="nucleotide sequence ID" value="NZ_JACSCY010000025.1"/>
</dbReference>
<keyword evidence="2" id="KW-0378">Hydrolase</keyword>
<accession>A0ABR7MQ36</accession>
<keyword evidence="4 6" id="KW-0067">ATP-binding</keyword>
<dbReference type="InterPro" id="IPR014017">
    <property type="entry name" value="DNA_helicase_UvrD-like_C"/>
</dbReference>
<dbReference type="GO" id="GO:0005524">
    <property type="term" value="F:ATP binding"/>
    <property type="evidence" value="ECO:0007669"/>
    <property type="project" value="UniProtKB-KW"/>
</dbReference>
<organism evidence="6 7">
    <name type="scientific">Hymenobacter citatus</name>
    <dbReference type="NCBI Taxonomy" id="2763506"/>
    <lineage>
        <taxon>Bacteria</taxon>
        <taxon>Pseudomonadati</taxon>
        <taxon>Bacteroidota</taxon>
        <taxon>Cytophagia</taxon>
        <taxon>Cytophagales</taxon>
        <taxon>Hymenobacteraceae</taxon>
        <taxon>Hymenobacter</taxon>
    </lineage>
</organism>
<dbReference type="InterPro" id="IPR000212">
    <property type="entry name" value="DNA_helicase_UvrD/REP"/>
</dbReference>
<dbReference type="Proteomes" id="UP000622017">
    <property type="component" value="Unassembled WGS sequence"/>
</dbReference>
<dbReference type="Gene3D" id="3.40.50.300">
    <property type="entry name" value="P-loop containing nucleotide triphosphate hydrolases"/>
    <property type="match status" value="1"/>
</dbReference>
<keyword evidence="7" id="KW-1185">Reference proteome</keyword>
<evidence type="ECO:0000256" key="4">
    <source>
        <dbReference type="ARBA" id="ARBA00022840"/>
    </source>
</evidence>
<sequence>MANIEELEEYAEQTEDRQLQMLIQIVEDYGNEVVDLIKELKRLHVADGARDQAQLYFSTVHRCKGLEYDEVQLAPGFITQAMIDKLAEEFRAEAPEAGYRGKVLEEINLLYVALTRARKRVYVTADSLPMGFQPHADVQVMYGNSGTVLLEHLQTPTINAWDTPDAGPLPALHSLQKRLDASGR</sequence>
<gene>
    <name evidence="6" type="ORF">H8B15_19905</name>
</gene>
<dbReference type="InterPro" id="IPR027417">
    <property type="entry name" value="P-loop_NTPase"/>
</dbReference>
<dbReference type="EMBL" id="JACSCY010000025">
    <property type="protein sequence ID" value="MBC6613196.1"/>
    <property type="molecule type" value="Genomic_DNA"/>
</dbReference>
<evidence type="ECO:0000259" key="5">
    <source>
        <dbReference type="Pfam" id="PF13361"/>
    </source>
</evidence>
<dbReference type="SUPFAM" id="SSF52540">
    <property type="entry name" value="P-loop containing nucleoside triphosphate hydrolases"/>
    <property type="match status" value="1"/>
</dbReference>
<evidence type="ECO:0000313" key="7">
    <source>
        <dbReference type="Proteomes" id="UP000622017"/>
    </source>
</evidence>
<dbReference type="Pfam" id="PF13361">
    <property type="entry name" value="UvrD_C"/>
    <property type="match status" value="1"/>
</dbReference>
<keyword evidence="1" id="KW-0547">Nucleotide-binding</keyword>
<dbReference type="PANTHER" id="PTHR11070">
    <property type="entry name" value="UVRD / RECB / PCRA DNA HELICASE FAMILY MEMBER"/>
    <property type="match status" value="1"/>
</dbReference>
<evidence type="ECO:0000256" key="2">
    <source>
        <dbReference type="ARBA" id="ARBA00022801"/>
    </source>
</evidence>
<name>A0ABR7MQ36_9BACT</name>
<comment type="caution">
    <text evidence="6">The sequence shown here is derived from an EMBL/GenBank/DDBJ whole genome shotgun (WGS) entry which is preliminary data.</text>
</comment>
<keyword evidence="3" id="KW-0347">Helicase</keyword>
<protein>
    <submittedName>
        <fullName evidence="6">ATP-binding domain-containing protein</fullName>
    </submittedName>
</protein>
<evidence type="ECO:0000313" key="6">
    <source>
        <dbReference type="EMBL" id="MBC6613196.1"/>
    </source>
</evidence>
<evidence type="ECO:0000256" key="3">
    <source>
        <dbReference type="ARBA" id="ARBA00022806"/>
    </source>
</evidence>
<feature type="domain" description="UvrD-like helicase C-terminal" evidence="5">
    <location>
        <begin position="14"/>
        <end position="125"/>
    </location>
</feature>